<feature type="domain" description="Flagellar Assembly Protein A N-terminal region" evidence="1">
    <location>
        <begin position="182"/>
        <end position="352"/>
    </location>
</feature>
<dbReference type="InterPro" id="IPR046865">
    <property type="entry name" value="FapA_b_solenoid"/>
</dbReference>
<reference evidence="2 3" key="1">
    <citation type="journal article" date="2013" name="PLoS ONE">
        <title>The first genomic and proteomic characterization of a deep-sea sulfate reducer: insights into the piezophilic lifestyle of Desulfovibrio piezophilus.</title>
        <authorList>
            <person name="Pradel N."/>
            <person name="Ji B."/>
            <person name="Gimenez G."/>
            <person name="Talla E."/>
            <person name="Lenoble P."/>
            <person name="Garel M."/>
            <person name="Tamburini C."/>
            <person name="Fourquet P."/>
            <person name="Lebrun R."/>
            <person name="Bertin P."/>
            <person name="Denis Y."/>
            <person name="Pophillat M."/>
            <person name="Barbe V."/>
            <person name="Ollivier B."/>
            <person name="Dolla A."/>
        </authorList>
    </citation>
    <scope>NUCLEOTIDE SEQUENCE [LARGE SCALE GENOMIC DNA]</scope>
    <source>
        <strain evidence="3">DSM 10523 / SB164P1</strain>
    </source>
</reference>
<dbReference type="eggNOG" id="COG1315">
    <property type="taxonomic scope" value="Bacteria"/>
</dbReference>
<proteinExistence type="predicted"/>
<gene>
    <name evidence="2" type="ordered locus">BN4_11938</name>
</gene>
<dbReference type="BioCyc" id="DPIE1322246:BN4_RS09720-MONOMER"/>
<dbReference type="Proteomes" id="UP000011724">
    <property type="component" value="Chromosome"/>
</dbReference>
<accession>M1WWJ7</accession>
<evidence type="ECO:0000259" key="1">
    <source>
        <dbReference type="Pfam" id="PF20250"/>
    </source>
</evidence>
<dbReference type="EMBL" id="FO203427">
    <property type="protein sequence ID" value="CCH49173.1"/>
    <property type="molecule type" value="Genomic_DNA"/>
</dbReference>
<dbReference type="RefSeq" id="WP_015415217.1">
    <property type="nucleotide sequence ID" value="NC_020409.1"/>
</dbReference>
<dbReference type="Pfam" id="PF20250">
    <property type="entry name" value="FapA_N"/>
    <property type="match status" value="1"/>
</dbReference>
<protein>
    <recommendedName>
        <fullName evidence="1">Flagellar Assembly Protein A N-terminal region domain-containing protein</fullName>
    </recommendedName>
</protein>
<dbReference type="STRING" id="1322246.BN4_11938"/>
<dbReference type="InterPro" id="IPR046866">
    <property type="entry name" value="FapA_N"/>
</dbReference>
<dbReference type="Pfam" id="PF03961">
    <property type="entry name" value="FapA"/>
    <property type="match status" value="1"/>
</dbReference>
<dbReference type="KEGG" id="dpi:BN4_11938"/>
<reference evidence="3" key="2">
    <citation type="journal article" date="2013" name="Stand. Genomic Sci.">
        <title>Complete genome sequence of Desulfocapsa sulfexigens, a marine deltaproteobacterium specialized in disproportionating inorganic sulfur compounds.</title>
        <authorList>
            <person name="Finster K.W."/>
            <person name="Kjeldsen K.U."/>
            <person name="Kube M."/>
            <person name="Reinhardt R."/>
            <person name="Mussmann M."/>
            <person name="Amann R."/>
            <person name="Schreiber L."/>
        </authorList>
    </citation>
    <scope>NUCLEOTIDE SEQUENCE [LARGE SCALE GENOMIC DNA]</scope>
    <source>
        <strain evidence="3">DSM 10523 / SB164P1</strain>
    </source>
</reference>
<keyword evidence="3" id="KW-1185">Reference proteome</keyword>
<name>M1WWJ7_PSEP2</name>
<dbReference type="PANTHER" id="PTHR38032:SF1">
    <property type="entry name" value="RNA-BINDING PROTEIN KHPB N-TERMINAL DOMAIN-CONTAINING PROTEIN"/>
    <property type="match status" value="1"/>
</dbReference>
<evidence type="ECO:0000313" key="2">
    <source>
        <dbReference type="EMBL" id="CCH49173.1"/>
    </source>
</evidence>
<dbReference type="PATRIC" id="fig|879567.3.peg.2053"/>
<dbReference type="InterPro" id="IPR005646">
    <property type="entry name" value="FapA"/>
</dbReference>
<organism evidence="2 3">
    <name type="scientific">Pseudodesulfovibrio piezophilus (strain DSM 21447 / JCM 15486 / C1TLV30)</name>
    <name type="common">Desulfovibrio piezophilus</name>
    <dbReference type="NCBI Taxonomy" id="1322246"/>
    <lineage>
        <taxon>Bacteria</taxon>
        <taxon>Pseudomonadati</taxon>
        <taxon>Thermodesulfobacteriota</taxon>
        <taxon>Desulfovibrionia</taxon>
        <taxon>Desulfovibrionales</taxon>
        <taxon>Desulfovibrionaceae</taxon>
    </lineage>
</organism>
<dbReference type="HOGENOM" id="CLU_026157_1_1_7"/>
<dbReference type="AlphaFoldDB" id="M1WWJ7"/>
<dbReference type="PANTHER" id="PTHR38032">
    <property type="entry name" value="POLYMERASE-RELATED"/>
    <property type="match status" value="1"/>
</dbReference>
<sequence>MANEKALKESPDAQFRFAMSEDGMKLGVSRYFPPNGGEGPSVKLLCRQVAEAGVRLPVDENAANQVIAAIQRDGEVRRIVLVHGIPVQEPRHASLVALGNLEFPVFPGDRFARKHEPLPARDGETIDGRILKPKEDFEPNDIEVSMGENIELDPLTECYVSQVWGLARFREGTLSVDPIPSISEDSIVVKGPLHYKDFRGLEITPARIEKEMRDLGVVIDLDLESLRARLEEAKKTELTLYDQIFVQGEHPIPGQDGWFEYLVSSREETGIEDASGRLNFRERGAYPMVEPGQIIGRLHEPTAGEGGIDIYGKTIPASGGNHLRVHLGENVLVHDDKKTFESKAKGIMVMERNVLSVTDCLIVPGNVDLNTGNLKVEHGSVRVLGSVQAGFEVSAPKHVVVVGSVESATVTAGGNVEVMGGILMPDGGQITAGGDIIANYATNAKISAGGNIHIANDVTNSNIRTKGYLIAISGKGHILGGEIISAKGIAANEIGSELGVLTTVTVNIEHEEDTELRAQRSKVKQAIQRIDESLGTDPPEFILQRTAPENRPAVAEVLKHRITLVKRRKAISEQINQLALQRQEELAGIKIKVKKALYPGVTIKFGRRVFKIDHYTPASVIYWSDRLREIVFE</sequence>
<evidence type="ECO:0000313" key="3">
    <source>
        <dbReference type="Proteomes" id="UP000011724"/>
    </source>
</evidence>